<reference evidence="2 3" key="1">
    <citation type="journal article" date="2019" name="Commun. Biol.">
        <title>The bagworm genome reveals a unique fibroin gene that provides high tensile strength.</title>
        <authorList>
            <person name="Kono N."/>
            <person name="Nakamura H."/>
            <person name="Ohtoshi R."/>
            <person name="Tomita M."/>
            <person name="Numata K."/>
            <person name="Arakawa K."/>
        </authorList>
    </citation>
    <scope>NUCLEOTIDE SEQUENCE [LARGE SCALE GENOMIC DNA]</scope>
</reference>
<organism evidence="2 3">
    <name type="scientific">Eumeta variegata</name>
    <name type="common">Bagworm moth</name>
    <name type="synonym">Eumeta japonica</name>
    <dbReference type="NCBI Taxonomy" id="151549"/>
    <lineage>
        <taxon>Eukaryota</taxon>
        <taxon>Metazoa</taxon>
        <taxon>Ecdysozoa</taxon>
        <taxon>Arthropoda</taxon>
        <taxon>Hexapoda</taxon>
        <taxon>Insecta</taxon>
        <taxon>Pterygota</taxon>
        <taxon>Neoptera</taxon>
        <taxon>Endopterygota</taxon>
        <taxon>Lepidoptera</taxon>
        <taxon>Glossata</taxon>
        <taxon>Ditrysia</taxon>
        <taxon>Tineoidea</taxon>
        <taxon>Psychidae</taxon>
        <taxon>Oiketicinae</taxon>
        <taxon>Eumeta</taxon>
    </lineage>
</organism>
<dbReference type="Gene3D" id="1.10.340.70">
    <property type="match status" value="1"/>
</dbReference>
<keyword evidence="3" id="KW-1185">Reference proteome</keyword>
<evidence type="ECO:0000259" key="1">
    <source>
        <dbReference type="Pfam" id="PF17921"/>
    </source>
</evidence>
<dbReference type="EMBL" id="BGZK01000150">
    <property type="protein sequence ID" value="GBP23349.1"/>
    <property type="molecule type" value="Genomic_DNA"/>
</dbReference>
<sequence length="112" mass="12263">MRIVYRVGRHRAGRRGRGPDDAGLERPAYVNFILAAGGARATGVMRGHKVVIPSNLREAILDEVHSSHFGTVKMKASIRTRLWFLGVEAALEQRAAVRLVRAQLRSAVAAPP</sequence>
<dbReference type="InterPro" id="IPR041588">
    <property type="entry name" value="Integrase_H2C2"/>
</dbReference>
<gene>
    <name evidence="2" type="ORF">EVAR_22207_1</name>
</gene>
<dbReference type="AlphaFoldDB" id="A0A4C1UAK8"/>
<proteinExistence type="predicted"/>
<evidence type="ECO:0000313" key="2">
    <source>
        <dbReference type="EMBL" id="GBP23349.1"/>
    </source>
</evidence>
<comment type="caution">
    <text evidence="2">The sequence shown here is derived from an EMBL/GenBank/DDBJ whole genome shotgun (WGS) entry which is preliminary data.</text>
</comment>
<name>A0A4C1UAK8_EUMVA</name>
<accession>A0A4C1UAK8</accession>
<protein>
    <recommendedName>
        <fullName evidence="1">Integrase zinc-binding domain-containing protein</fullName>
    </recommendedName>
</protein>
<dbReference type="Pfam" id="PF17921">
    <property type="entry name" value="Integrase_H2C2"/>
    <property type="match status" value="1"/>
</dbReference>
<feature type="domain" description="Integrase zinc-binding" evidence="1">
    <location>
        <begin position="52"/>
        <end position="90"/>
    </location>
</feature>
<dbReference type="Proteomes" id="UP000299102">
    <property type="component" value="Unassembled WGS sequence"/>
</dbReference>
<evidence type="ECO:0000313" key="3">
    <source>
        <dbReference type="Proteomes" id="UP000299102"/>
    </source>
</evidence>
<dbReference type="OrthoDB" id="10058156at2759"/>